<accession>A0A5B0SGS5</accession>
<evidence type="ECO:0000313" key="4">
    <source>
        <dbReference type="Proteomes" id="UP000324748"/>
    </source>
</evidence>
<dbReference type="EMBL" id="VDEP01000035">
    <property type="protein sequence ID" value="KAA1136443.1"/>
    <property type="molecule type" value="Genomic_DNA"/>
</dbReference>
<organism evidence="3 5">
    <name type="scientific">Puccinia graminis f. sp. tritici</name>
    <dbReference type="NCBI Taxonomy" id="56615"/>
    <lineage>
        <taxon>Eukaryota</taxon>
        <taxon>Fungi</taxon>
        <taxon>Dikarya</taxon>
        <taxon>Basidiomycota</taxon>
        <taxon>Pucciniomycotina</taxon>
        <taxon>Pucciniomycetes</taxon>
        <taxon>Pucciniales</taxon>
        <taxon>Pucciniaceae</taxon>
        <taxon>Puccinia</taxon>
    </lineage>
</organism>
<evidence type="ECO:0000313" key="3">
    <source>
        <dbReference type="EMBL" id="KAA1136443.1"/>
    </source>
</evidence>
<sequence length="85" mass="9841">MQFLKSFILMMAIITFQIVIADQAYDQDHRKVFRCPKVNRERPDERIAVCGGASKTDPTKYESQSCINRFILPTDHEICSLMKTT</sequence>
<keyword evidence="1" id="KW-0732">Signal</keyword>
<feature type="chain" id="PRO_5036138374" evidence="1">
    <location>
        <begin position="22"/>
        <end position="85"/>
    </location>
</feature>
<evidence type="ECO:0000313" key="5">
    <source>
        <dbReference type="Proteomes" id="UP000325313"/>
    </source>
</evidence>
<protein>
    <submittedName>
        <fullName evidence="3">Uncharacterized protein</fullName>
    </submittedName>
</protein>
<feature type="signal peptide" evidence="1">
    <location>
        <begin position="1"/>
        <end position="21"/>
    </location>
</feature>
<dbReference type="Proteomes" id="UP000324748">
    <property type="component" value="Unassembled WGS sequence"/>
</dbReference>
<keyword evidence="4" id="KW-1185">Reference proteome</keyword>
<comment type="caution">
    <text evidence="3">The sequence shown here is derived from an EMBL/GenBank/DDBJ whole genome shotgun (WGS) entry which is preliminary data.</text>
</comment>
<gene>
    <name evidence="2" type="ORF">PGT21_023388</name>
    <name evidence="3" type="ORF">PGTUg99_031956</name>
</gene>
<evidence type="ECO:0000313" key="2">
    <source>
        <dbReference type="EMBL" id="KAA1101520.1"/>
    </source>
</evidence>
<dbReference type="AlphaFoldDB" id="A0A5B0SGS5"/>
<dbReference type="EMBL" id="VSWC01000053">
    <property type="protein sequence ID" value="KAA1101520.1"/>
    <property type="molecule type" value="Genomic_DNA"/>
</dbReference>
<dbReference type="Proteomes" id="UP000325313">
    <property type="component" value="Unassembled WGS sequence"/>
</dbReference>
<name>A0A5B0SGS5_PUCGR</name>
<dbReference type="OrthoDB" id="10606196at2759"/>
<proteinExistence type="predicted"/>
<evidence type="ECO:0000256" key="1">
    <source>
        <dbReference type="SAM" id="SignalP"/>
    </source>
</evidence>
<reference evidence="4 5" key="1">
    <citation type="submission" date="2019-05" db="EMBL/GenBank/DDBJ databases">
        <title>Emergence of the Ug99 lineage of the wheat stem rust pathogen through somatic hybridization.</title>
        <authorList>
            <person name="Li F."/>
            <person name="Upadhyaya N.M."/>
            <person name="Sperschneider J."/>
            <person name="Matny O."/>
            <person name="Nguyen-Phuc H."/>
            <person name="Mago R."/>
            <person name="Raley C."/>
            <person name="Miller M.E."/>
            <person name="Silverstein K.A.T."/>
            <person name="Henningsen E."/>
            <person name="Hirsch C.D."/>
            <person name="Visser B."/>
            <person name="Pretorius Z.A."/>
            <person name="Steffenson B.J."/>
            <person name="Schwessinger B."/>
            <person name="Dodds P.N."/>
            <person name="Figueroa M."/>
        </authorList>
    </citation>
    <scope>NUCLEOTIDE SEQUENCE [LARGE SCALE GENOMIC DNA]</scope>
    <source>
        <strain evidence="2">21-0</strain>
        <strain evidence="3 5">Ug99</strain>
    </source>
</reference>